<feature type="domain" description="HTTM-like" evidence="8">
    <location>
        <begin position="39"/>
        <end position="297"/>
    </location>
</feature>
<dbReference type="InterPro" id="IPR053934">
    <property type="entry name" value="HTTM_dom"/>
</dbReference>
<protein>
    <submittedName>
        <fullName evidence="10">Vitamin K-dependent gamma-carboxylase-like isoform X2</fullName>
    </submittedName>
</protein>
<dbReference type="GeneID" id="115883290"/>
<proteinExistence type="predicted"/>
<keyword evidence="3 7" id="KW-1133">Transmembrane helix</keyword>
<dbReference type="GO" id="GO:0008488">
    <property type="term" value="F:gamma-glutamyl carboxylase activity"/>
    <property type="evidence" value="ECO:0007669"/>
    <property type="project" value="InterPro"/>
</dbReference>
<dbReference type="RefSeq" id="XP_030757482.1">
    <property type="nucleotide sequence ID" value="XM_030901622.1"/>
</dbReference>
<keyword evidence="6" id="KW-0456">Lyase</keyword>
<dbReference type="FunCoup" id="A0A6J2Y1A2">
    <property type="interactions" value="173"/>
</dbReference>
<evidence type="ECO:0000256" key="4">
    <source>
        <dbReference type="ARBA" id="ARBA00023136"/>
    </source>
</evidence>
<evidence type="ECO:0000256" key="2">
    <source>
        <dbReference type="ARBA" id="ARBA00022692"/>
    </source>
</evidence>
<dbReference type="InterPro" id="IPR011020">
    <property type="entry name" value="HTTM-like"/>
</dbReference>
<name>A0A6J2Y1A2_SITOR</name>
<dbReference type="InterPro" id="IPR053935">
    <property type="entry name" value="VKGC_lumenal_dom"/>
</dbReference>
<organism evidence="9 10">
    <name type="scientific">Sitophilus oryzae</name>
    <name type="common">Rice weevil</name>
    <name type="synonym">Curculio oryzae</name>
    <dbReference type="NCBI Taxonomy" id="7048"/>
    <lineage>
        <taxon>Eukaryota</taxon>
        <taxon>Metazoa</taxon>
        <taxon>Ecdysozoa</taxon>
        <taxon>Arthropoda</taxon>
        <taxon>Hexapoda</taxon>
        <taxon>Insecta</taxon>
        <taxon>Pterygota</taxon>
        <taxon>Neoptera</taxon>
        <taxon>Endopterygota</taxon>
        <taxon>Coleoptera</taxon>
        <taxon>Polyphaga</taxon>
        <taxon>Cucujiformia</taxon>
        <taxon>Curculionidae</taxon>
        <taxon>Dryophthorinae</taxon>
        <taxon>Sitophilus</taxon>
    </lineage>
</organism>
<dbReference type="Pfam" id="PF05090">
    <property type="entry name" value="HTTM"/>
    <property type="match status" value="1"/>
</dbReference>
<reference evidence="10" key="1">
    <citation type="submission" date="2025-08" db="UniProtKB">
        <authorList>
            <consortium name="RefSeq"/>
        </authorList>
    </citation>
    <scope>IDENTIFICATION</scope>
    <source>
        <tissue evidence="10">Gonads</tissue>
    </source>
</reference>
<evidence type="ECO:0000256" key="1">
    <source>
        <dbReference type="ARBA" id="ARBA00004127"/>
    </source>
</evidence>
<keyword evidence="4 7" id="KW-0472">Membrane</keyword>
<keyword evidence="5" id="KW-1015">Disulfide bond</keyword>
<dbReference type="OrthoDB" id="206689at2759"/>
<dbReference type="InParanoid" id="A0A6J2Y1A2"/>
<evidence type="ECO:0000256" key="7">
    <source>
        <dbReference type="SAM" id="Phobius"/>
    </source>
</evidence>
<evidence type="ECO:0000313" key="9">
    <source>
        <dbReference type="Proteomes" id="UP000504635"/>
    </source>
</evidence>
<evidence type="ECO:0000256" key="5">
    <source>
        <dbReference type="ARBA" id="ARBA00023157"/>
    </source>
</evidence>
<dbReference type="PANTHER" id="PTHR12639:SF6">
    <property type="entry name" value="VITAMIN K-DEPENDENT GAMMA-CARBOXYLASE"/>
    <property type="match status" value="1"/>
</dbReference>
<dbReference type="InterPro" id="IPR007782">
    <property type="entry name" value="VKG_COase"/>
</dbReference>
<dbReference type="Pfam" id="PF22777">
    <property type="entry name" value="VKGC_lumenal_dom"/>
    <property type="match status" value="1"/>
</dbReference>
<evidence type="ECO:0000313" key="10">
    <source>
        <dbReference type="RefSeq" id="XP_030757482.1"/>
    </source>
</evidence>
<dbReference type="GO" id="GO:0019842">
    <property type="term" value="F:vitamin binding"/>
    <property type="evidence" value="ECO:0007669"/>
    <property type="project" value="TreeGrafter"/>
</dbReference>
<evidence type="ECO:0000256" key="6">
    <source>
        <dbReference type="ARBA" id="ARBA00023239"/>
    </source>
</evidence>
<evidence type="ECO:0000259" key="8">
    <source>
        <dbReference type="SMART" id="SM00752"/>
    </source>
</evidence>
<accession>A0A6J2Y1A2</accession>
<dbReference type="SMART" id="SM00752">
    <property type="entry name" value="HTTM"/>
    <property type="match status" value="1"/>
</dbReference>
<sequence>MRIKSSVLSEKCGGIWSELTERLNKIKNLTYKDIVGYFYEPRDASSLGIIRFFLGLLMSIDVFEERGGSEIDLRWGNPQDCHFPLFPSLEPLSYPLMCWLYGVMWLGAVCIMLGFKFRIGVFMFGIPYWYIHLMDKTYWNNHSYLYGIVTILLMGSSANHSFSIDSVIDKSIRNQPVPYWNYFILKYQFFMLYFLAGLKKSGAEWLEGYSLIRLGEHWVFFPFRIIFSVEQIDYLVIHWFGFLLDLTVGFWMLLEFSRPIALFFCSMFHLMNSRLFSIGMFPYVCLATLPLFCKENWPRTFWSSIVDRFQSNVANESFKKKREKTERKKIYSHPIKLKENLVVACLFFHMGLQVFLPYSHFITKGYNTWTEGLYGYSWDMMVHSWNSVLVVVKVVDNESGQEHFLDPNAWSLKNRWNYYADMSLQYAQCIKKNLNEGIKENNEEIVIPDISKNISIYIDVWCSLNGRFQQRMYDPNYDLLRAKWSPFEPVEWLMPLMIEYNNFREQIPEIIEHVHSWNNESNVIFVADFPGMYLENFIEEDFHNVSLTVLRGEVVYEMEDYVAKQSLGMKLSAGESVSVLEGYTHKIHTVSADPSCYMYTFSQRPIENDDGDDKDMKTYSPFPLIEDISARNAAFLRMIDLIWNATTHILFDYPLTKNGIVKPDI</sequence>
<feature type="transmembrane region" description="Helical" evidence="7">
    <location>
        <begin position="143"/>
        <end position="159"/>
    </location>
</feature>
<feature type="transmembrane region" description="Helical" evidence="7">
    <location>
        <begin position="275"/>
        <end position="292"/>
    </location>
</feature>
<feature type="transmembrane region" description="Helical" evidence="7">
    <location>
        <begin position="99"/>
        <end position="131"/>
    </location>
</feature>
<gene>
    <name evidence="10" type="primary">LOC115883290</name>
</gene>
<keyword evidence="2 7" id="KW-0812">Transmembrane</keyword>
<keyword evidence="9" id="KW-1185">Reference proteome</keyword>
<feature type="transmembrane region" description="Helical" evidence="7">
    <location>
        <begin position="179"/>
        <end position="198"/>
    </location>
</feature>
<dbReference type="PANTHER" id="PTHR12639">
    <property type="entry name" value="VITAMIN K-DEPENDENT GAMMA-CARBOXYLASE"/>
    <property type="match status" value="1"/>
</dbReference>
<dbReference type="Proteomes" id="UP000504635">
    <property type="component" value="Unplaced"/>
</dbReference>
<comment type="subcellular location">
    <subcellularLocation>
        <location evidence="1">Endomembrane system</location>
        <topology evidence="1">Multi-pass membrane protein</topology>
    </subcellularLocation>
</comment>
<evidence type="ECO:0000256" key="3">
    <source>
        <dbReference type="ARBA" id="ARBA00022989"/>
    </source>
</evidence>
<feature type="transmembrane region" description="Helical" evidence="7">
    <location>
        <begin position="235"/>
        <end position="254"/>
    </location>
</feature>
<dbReference type="GO" id="GO:0012505">
    <property type="term" value="C:endomembrane system"/>
    <property type="evidence" value="ECO:0007669"/>
    <property type="project" value="UniProtKB-SubCell"/>
</dbReference>
<dbReference type="AlphaFoldDB" id="A0A6J2Y1A2"/>